<dbReference type="GO" id="GO:0043683">
    <property type="term" value="P:type IV pilus assembly"/>
    <property type="evidence" value="ECO:0007669"/>
    <property type="project" value="InterPro"/>
</dbReference>
<evidence type="ECO:0000313" key="2">
    <source>
        <dbReference type="Proteomes" id="UP000055702"/>
    </source>
</evidence>
<dbReference type="InterPro" id="IPR012902">
    <property type="entry name" value="N_methyl_site"/>
</dbReference>
<organism evidence="1">
    <name type="scientific">Shewanella frigidimarina</name>
    <dbReference type="NCBI Taxonomy" id="56812"/>
    <lineage>
        <taxon>Bacteria</taxon>
        <taxon>Pseudomonadati</taxon>
        <taxon>Pseudomonadota</taxon>
        <taxon>Gammaproteobacteria</taxon>
        <taxon>Alteromonadales</taxon>
        <taxon>Shewanellaceae</taxon>
        <taxon>Shewanella</taxon>
    </lineage>
</organism>
<dbReference type="Pfam" id="PF07963">
    <property type="entry name" value="N_methyl"/>
    <property type="match status" value="1"/>
</dbReference>
<dbReference type="InterPro" id="IPR032092">
    <property type="entry name" value="PilW"/>
</dbReference>
<sequence length="340" mass="38073">MKHMMNKFSIKHRGMSLVELMIAMLIGLFLTAGLFTMFNMSSSNVTTTGQFNQLQENGRIALAIMERDISQLGFFADITGTELIVNVNSSNSATALTSDCVGEGVNNATFPQNVPAHFRRLWGNEYTNTLTMVCKAPLTPDSKTDVIQVKRLVGPSVLAAQLDANSYYASVTANEIEFFNGNVATPPVKLNSRMWKYQHQIYFVETDSGIPVLKRRSLNISGGMSNEEQLVEGIENIHFLYGFDNDGDSTPDTFIPAKNVSTFMWDNQGFQRLVALRMYVLVRSIQIDRSYENDVTYTLGDKEISGSVNPNKSNDSDYKHYRRKVLSTTVVLENPVLIRN</sequence>
<dbReference type="Pfam" id="PF16074">
    <property type="entry name" value="PilW"/>
    <property type="match status" value="1"/>
</dbReference>
<dbReference type="AlphaFoldDB" id="A0A106C3B0"/>
<proteinExistence type="predicted"/>
<dbReference type="EMBL" id="LRDC01000001">
    <property type="protein sequence ID" value="KVX03464.1"/>
    <property type="molecule type" value="Genomic_DNA"/>
</dbReference>
<dbReference type="RefSeq" id="WP_059744092.1">
    <property type="nucleotide sequence ID" value="NZ_JBOZPM010000010.1"/>
</dbReference>
<comment type="caution">
    <text evidence="1">The sequence shown here is derived from an EMBL/GenBank/DDBJ whole genome shotgun (WGS) entry which is preliminary data.</text>
</comment>
<gene>
    <name evidence="1" type="ORF">AWJ07_02590</name>
</gene>
<reference evidence="1 2" key="1">
    <citation type="submission" date="2016-01" db="EMBL/GenBank/DDBJ databases">
        <title>Draft genome of the antarctic isolate Shewanella frigidimarina Ag06-30.</title>
        <authorList>
            <person name="Parmeciano Di Noto G."/>
            <person name="Vazquez S."/>
            <person name="Mac Cormack W."/>
            <person name="Iriarte A."/>
            <person name="Quiroga C."/>
        </authorList>
    </citation>
    <scope>NUCLEOTIDE SEQUENCE [LARGE SCALE GENOMIC DNA]</scope>
    <source>
        <strain evidence="1 2">Ag06-30</strain>
    </source>
</reference>
<protein>
    <submittedName>
        <fullName evidence="1">Pilus assembly protein PilW</fullName>
    </submittedName>
</protein>
<dbReference type="NCBIfam" id="TIGR02532">
    <property type="entry name" value="IV_pilin_GFxxxE"/>
    <property type="match status" value="1"/>
</dbReference>
<dbReference type="Proteomes" id="UP000055702">
    <property type="component" value="Unassembled WGS sequence"/>
</dbReference>
<evidence type="ECO:0000313" key="1">
    <source>
        <dbReference type="EMBL" id="KVX03464.1"/>
    </source>
</evidence>
<name>A0A106C3B0_SHEFR</name>
<dbReference type="PROSITE" id="PS00409">
    <property type="entry name" value="PROKAR_NTER_METHYL"/>
    <property type="match status" value="1"/>
</dbReference>
<accession>A0A106C3B0</accession>